<dbReference type="InterPro" id="IPR001857">
    <property type="entry name" value="Ribosomal_bL19"/>
</dbReference>
<evidence type="ECO:0000256" key="3">
    <source>
        <dbReference type="ARBA" id="ARBA00023274"/>
    </source>
</evidence>
<name>A0AAE0DJJ5_9LECA</name>
<dbReference type="SUPFAM" id="SSF50104">
    <property type="entry name" value="Translation proteins SH3-like domain"/>
    <property type="match status" value="1"/>
</dbReference>
<evidence type="ECO:0000256" key="2">
    <source>
        <dbReference type="ARBA" id="ARBA00022980"/>
    </source>
</evidence>
<dbReference type="AlphaFoldDB" id="A0AAE0DJJ5"/>
<reference evidence="5" key="1">
    <citation type="submission" date="2022-11" db="EMBL/GenBank/DDBJ databases">
        <title>Chromosomal genome sequence assembly and mating type (MAT) locus characterization of the leprose asexual lichenized fungus Lepraria neglecta (Nyl.) Erichsen.</title>
        <authorList>
            <person name="Allen J.L."/>
            <person name="Pfeffer B."/>
        </authorList>
    </citation>
    <scope>NUCLEOTIDE SEQUENCE</scope>
    <source>
        <strain evidence="5">Allen 5258</strain>
    </source>
</reference>
<dbReference type="GO" id="GO:0006412">
    <property type="term" value="P:translation"/>
    <property type="evidence" value="ECO:0007669"/>
    <property type="project" value="InterPro"/>
</dbReference>
<dbReference type="EMBL" id="JASNWA010000008">
    <property type="protein sequence ID" value="KAK3171670.1"/>
    <property type="molecule type" value="Genomic_DNA"/>
</dbReference>
<dbReference type="Pfam" id="PF01245">
    <property type="entry name" value="Ribosomal_L19"/>
    <property type="match status" value="1"/>
</dbReference>
<evidence type="ECO:0008006" key="7">
    <source>
        <dbReference type="Google" id="ProtNLM"/>
    </source>
</evidence>
<keyword evidence="6" id="KW-1185">Reference proteome</keyword>
<comment type="similarity">
    <text evidence="1">Belongs to the bacterial ribosomal protein bL19 family.</text>
</comment>
<evidence type="ECO:0000256" key="4">
    <source>
        <dbReference type="SAM" id="MobiDB-lite"/>
    </source>
</evidence>
<gene>
    <name evidence="5" type="ORF">OEA41_003754</name>
</gene>
<proteinExistence type="inferred from homology"/>
<dbReference type="GO" id="GO:0005762">
    <property type="term" value="C:mitochondrial large ribosomal subunit"/>
    <property type="evidence" value="ECO:0007669"/>
    <property type="project" value="TreeGrafter"/>
</dbReference>
<dbReference type="PANTHER" id="PTHR15680">
    <property type="entry name" value="RIBOSOMAL PROTEIN L19"/>
    <property type="match status" value="1"/>
</dbReference>
<dbReference type="Gene3D" id="2.30.30.790">
    <property type="match status" value="1"/>
</dbReference>
<dbReference type="Proteomes" id="UP001276659">
    <property type="component" value="Unassembled WGS sequence"/>
</dbReference>
<accession>A0AAE0DJJ5</accession>
<protein>
    <recommendedName>
        <fullName evidence="7">Ribosomal protein L19</fullName>
    </recommendedName>
</protein>
<dbReference type="InterPro" id="IPR038657">
    <property type="entry name" value="Ribosomal_bL19_sf"/>
</dbReference>
<organism evidence="5 6">
    <name type="scientific">Lepraria neglecta</name>
    <dbReference type="NCBI Taxonomy" id="209136"/>
    <lineage>
        <taxon>Eukaryota</taxon>
        <taxon>Fungi</taxon>
        <taxon>Dikarya</taxon>
        <taxon>Ascomycota</taxon>
        <taxon>Pezizomycotina</taxon>
        <taxon>Lecanoromycetes</taxon>
        <taxon>OSLEUM clade</taxon>
        <taxon>Lecanoromycetidae</taxon>
        <taxon>Lecanorales</taxon>
        <taxon>Lecanorineae</taxon>
        <taxon>Stereocaulaceae</taxon>
        <taxon>Lepraria</taxon>
    </lineage>
</organism>
<sequence length="240" mass="27165">MASSAPILRPLSCWKALLRQSRQQKMCIRCMATAQTPVKKLRPPPPLPSSFPSPYKLTHKGHEPAKKIKTYPPPPSARNKFPTPLVDWTAQHLKDIDPTGSRTRLFAKDNKDAPQPGDILLVTFKTGDPFSGVCLSIRRRGVDTGILLRNRLMMTGVEMWVKIYSPNVTAIEVVKRAEKRARRARLYYMRKPKHDRGSVEGEVEEYLKKRRLIRSGALGIKDPTMSTKRPESSRSGVKAR</sequence>
<keyword evidence="3" id="KW-0687">Ribonucleoprotein</keyword>
<dbReference type="GO" id="GO:0003735">
    <property type="term" value="F:structural constituent of ribosome"/>
    <property type="evidence" value="ECO:0007669"/>
    <property type="project" value="InterPro"/>
</dbReference>
<dbReference type="InterPro" id="IPR008991">
    <property type="entry name" value="Translation_prot_SH3-like_sf"/>
</dbReference>
<evidence type="ECO:0000256" key="1">
    <source>
        <dbReference type="ARBA" id="ARBA00005781"/>
    </source>
</evidence>
<keyword evidence="2" id="KW-0689">Ribosomal protein</keyword>
<comment type="caution">
    <text evidence="5">The sequence shown here is derived from an EMBL/GenBank/DDBJ whole genome shotgun (WGS) entry which is preliminary data.</text>
</comment>
<evidence type="ECO:0000313" key="6">
    <source>
        <dbReference type="Proteomes" id="UP001276659"/>
    </source>
</evidence>
<dbReference type="PANTHER" id="PTHR15680:SF9">
    <property type="entry name" value="LARGE RIBOSOMAL SUBUNIT PROTEIN BL19M"/>
    <property type="match status" value="1"/>
</dbReference>
<evidence type="ECO:0000313" key="5">
    <source>
        <dbReference type="EMBL" id="KAK3171670.1"/>
    </source>
</evidence>
<feature type="region of interest" description="Disordered" evidence="4">
    <location>
        <begin position="217"/>
        <end position="240"/>
    </location>
</feature>